<feature type="region of interest" description="Disordered" evidence="4">
    <location>
        <begin position="163"/>
        <end position="182"/>
    </location>
</feature>
<dbReference type="PANTHER" id="PTHR33175">
    <property type="entry name" value="DNA-BINDING PROTEIN HU"/>
    <property type="match status" value="1"/>
</dbReference>
<reference evidence="6 7" key="1">
    <citation type="submission" date="2017-02" db="EMBL/GenBank/DDBJ databases">
        <authorList>
            <person name="Peterson S.W."/>
        </authorList>
    </citation>
    <scope>NUCLEOTIDE SEQUENCE [LARGE SCALE GENOMIC DNA]</scope>
    <source>
        <strain evidence="6 7">ATCC BAA-908</strain>
    </source>
</reference>
<organism evidence="6 7">
    <name type="scientific">Treponema porcinum</name>
    <dbReference type="NCBI Taxonomy" id="261392"/>
    <lineage>
        <taxon>Bacteria</taxon>
        <taxon>Pseudomonadati</taxon>
        <taxon>Spirochaetota</taxon>
        <taxon>Spirochaetia</taxon>
        <taxon>Spirochaetales</taxon>
        <taxon>Treponemataceae</taxon>
        <taxon>Treponema</taxon>
    </lineage>
</organism>
<dbReference type="OrthoDB" id="9799835at2"/>
<protein>
    <submittedName>
        <fullName evidence="6">Nucleoid DNA-binding protein</fullName>
    </submittedName>
</protein>
<dbReference type="Pfam" id="PF00216">
    <property type="entry name" value="Bac_DNA_binding"/>
    <property type="match status" value="1"/>
</dbReference>
<evidence type="ECO:0000313" key="6">
    <source>
        <dbReference type="EMBL" id="SJZ31484.1"/>
    </source>
</evidence>
<proteinExistence type="inferred from homology"/>
<dbReference type="Proteomes" id="UP000190423">
    <property type="component" value="Unassembled WGS sequence"/>
</dbReference>
<evidence type="ECO:0000256" key="4">
    <source>
        <dbReference type="SAM" id="MobiDB-lite"/>
    </source>
</evidence>
<keyword evidence="5" id="KW-0812">Transmembrane</keyword>
<accession>A0A1T4JMV1</accession>
<dbReference type="InterPro" id="IPR000119">
    <property type="entry name" value="Hist_DNA-bd"/>
</dbReference>
<evidence type="ECO:0000256" key="5">
    <source>
        <dbReference type="SAM" id="Phobius"/>
    </source>
</evidence>
<dbReference type="AlphaFoldDB" id="A0A1T4JMV1"/>
<dbReference type="SUPFAM" id="SSF47729">
    <property type="entry name" value="IHF-like DNA-binding proteins"/>
    <property type="match status" value="1"/>
</dbReference>
<evidence type="ECO:0000313" key="7">
    <source>
        <dbReference type="Proteomes" id="UP000190423"/>
    </source>
</evidence>
<dbReference type="GO" id="GO:0005829">
    <property type="term" value="C:cytosol"/>
    <property type="evidence" value="ECO:0007669"/>
    <property type="project" value="TreeGrafter"/>
</dbReference>
<evidence type="ECO:0000256" key="2">
    <source>
        <dbReference type="ARBA" id="ARBA00023125"/>
    </source>
</evidence>
<keyword evidence="5" id="KW-0472">Membrane</keyword>
<sequence length="402" mass="44741">MSEILTQSALAERLVQKTGVSPEVAKRFASVFFTIVRTGLKSSDRFSIYNFGTFKKTWIETAEGLNPFTGEKMEIPAHWRIKFIPCPSVARRINRPYSHLKPKVIKEQKISDKGLLARASVIAQEEKPASDCTLLPEENTSSVQEPAVIEDDFYSSIPVSEPVRQEEIEDNNDNDDDDFDVQEDGGKKTWKFIAVLALGAILLALVISLLVKNCSSKKNRNPSASDGDPDVQESAFVEEAPENIVPPSSENSEIEEIEAAILFESYTVPHGAGYYKIAEERLGNRHLWPLLYEANKEISIDPDFIPVSADIKIPSVPQGAERDEKIASAVLDAYNAYLLMTEKEPDSPKNEERKNRAVRVIVSGELLCPGFIDLHQSRILPEYAQSARSIASRQYAVPSSSL</sequence>
<comment type="similarity">
    <text evidence="1 3">Belongs to the bacterial histone-like protein family.</text>
</comment>
<gene>
    <name evidence="6" type="ORF">SAMN02745149_00597</name>
</gene>
<dbReference type="Gene3D" id="4.10.520.10">
    <property type="entry name" value="IHF-like DNA-binding proteins"/>
    <property type="match status" value="1"/>
</dbReference>
<dbReference type="PANTHER" id="PTHR33175:SF2">
    <property type="entry name" value="INTEGRATION HOST FACTOR SUBUNIT ALPHA"/>
    <property type="match status" value="1"/>
</dbReference>
<dbReference type="EMBL" id="FUWG01000004">
    <property type="protein sequence ID" value="SJZ31484.1"/>
    <property type="molecule type" value="Genomic_DNA"/>
</dbReference>
<keyword evidence="2 6" id="KW-0238">DNA-binding</keyword>
<feature type="transmembrane region" description="Helical" evidence="5">
    <location>
        <begin position="192"/>
        <end position="211"/>
    </location>
</feature>
<dbReference type="GO" id="GO:0003677">
    <property type="term" value="F:DNA binding"/>
    <property type="evidence" value="ECO:0007669"/>
    <property type="project" value="UniProtKB-KW"/>
</dbReference>
<keyword evidence="7" id="KW-1185">Reference proteome</keyword>
<dbReference type="GeneID" id="78315911"/>
<evidence type="ECO:0000256" key="1">
    <source>
        <dbReference type="ARBA" id="ARBA00010529"/>
    </source>
</evidence>
<name>A0A1T4JMV1_TREPO</name>
<keyword evidence="5" id="KW-1133">Transmembrane helix</keyword>
<feature type="compositionally biased region" description="Acidic residues" evidence="4">
    <location>
        <begin position="167"/>
        <end position="182"/>
    </location>
</feature>
<dbReference type="GO" id="GO:0030527">
    <property type="term" value="F:structural constituent of chromatin"/>
    <property type="evidence" value="ECO:0007669"/>
    <property type="project" value="InterPro"/>
</dbReference>
<dbReference type="STRING" id="261392.SAMN02745149_00597"/>
<dbReference type="InterPro" id="IPR010992">
    <property type="entry name" value="IHF-like_DNA-bd_dom_sf"/>
</dbReference>
<evidence type="ECO:0000256" key="3">
    <source>
        <dbReference type="RuleBase" id="RU003939"/>
    </source>
</evidence>
<dbReference type="RefSeq" id="WP_078932518.1">
    <property type="nucleotide sequence ID" value="NZ_FUWG01000004.1"/>
</dbReference>
<dbReference type="SMART" id="SM00411">
    <property type="entry name" value="BHL"/>
    <property type="match status" value="1"/>
</dbReference>